<name>A0ABD2X3R2_9HYME</name>
<feature type="signal peptide" evidence="4">
    <location>
        <begin position="1"/>
        <end position="20"/>
    </location>
</feature>
<reference evidence="6 7" key="1">
    <citation type="journal article" date="2024" name="bioRxiv">
        <title>A reference genome for Trichogramma kaykai: A tiny desert-dwelling parasitoid wasp with competing sex-ratio distorters.</title>
        <authorList>
            <person name="Culotta J."/>
            <person name="Lindsey A.R."/>
        </authorList>
    </citation>
    <scope>NUCLEOTIDE SEQUENCE [LARGE SCALE GENOMIC DNA]</scope>
    <source>
        <strain evidence="6 7">KSX58</strain>
    </source>
</reference>
<comment type="similarity">
    <text evidence="1">Belongs to the ETS family.</text>
</comment>
<dbReference type="Gene3D" id="1.10.150.50">
    <property type="entry name" value="Transcription Factor, Ets-1"/>
    <property type="match status" value="1"/>
</dbReference>
<dbReference type="InterPro" id="IPR013761">
    <property type="entry name" value="SAM/pointed_sf"/>
</dbReference>
<dbReference type="SUPFAM" id="SSF47769">
    <property type="entry name" value="SAM/Pointed domain"/>
    <property type="match status" value="1"/>
</dbReference>
<keyword evidence="7" id="KW-1185">Reference proteome</keyword>
<gene>
    <name evidence="6" type="ORF">TKK_006599</name>
</gene>
<dbReference type="InterPro" id="IPR003118">
    <property type="entry name" value="Pointed_dom"/>
</dbReference>
<evidence type="ECO:0000256" key="2">
    <source>
        <dbReference type="ARBA" id="ARBA00023125"/>
    </source>
</evidence>
<dbReference type="Pfam" id="PF02198">
    <property type="entry name" value="SAM_PNT"/>
    <property type="match status" value="1"/>
</dbReference>
<feature type="domain" description="PNT" evidence="5">
    <location>
        <begin position="71"/>
        <end position="157"/>
    </location>
</feature>
<dbReference type="GO" id="GO:0003677">
    <property type="term" value="F:DNA binding"/>
    <property type="evidence" value="ECO:0007669"/>
    <property type="project" value="UniProtKB-KW"/>
</dbReference>
<organism evidence="6 7">
    <name type="scientific">Trichogramma kaykai</name>
    <dbReference type="NCBI Taxonomy" id="54128"/>
    <lineage>
        <taxon>Eukaryota</taxon>
        <taxon>Metazoa</taxon>
        <taxon>Ecdysozoa</taxon>
        <taxon>Arthropoda</taxon>
        <taxon>Hexapoda</taxon>
        <taxon>Insecta</taxon>
        <taxon>Pterygota</taxon>
        <taxon>Neoptera</taxon>
        <taxon>Endopterygota</taxon>
        <taxon>Hymenoptera</taxon>
        <taxon>Apocrita</taxon>
        <taxon>Proctotrupomorpha</taxon>
        <taxon>Chalcidoidea</taxon>
        <taxon>Trichogrammatidae</taxon>
        <taxon>Trichogramma</taxon>
    </lineage>
</organism>
<evidence type="ECO:0000256" key="4">
    <source>
        <dbReference type="SAM" id="SignalP"/>
    </source>
</evidence>
<dbReference type="Proteomes" id="UP001627154">
    <property type="component" value="Unassembled WGS sequence"/>
</dbReference>
<keyword evidence="4" id="KW-0732">Signal</keyword>
<dbReference type="FunFam" id="1.10.150.50:FF:000014">
    <property type="entry name" value="Protein c-ets-1 isoform 1"/>
    <property type="match status" value="1"/>
</dbReference>
<protein>
    <recommendedName>
        <fullName evidence="5">PNT domain-containing protein</fullName>
    </recommendedName>
</protein>
<evidence type="ECO:0000259" key="5">
    <source>
        <dbReference type="PROSITE" id="PS51433"/>
    </source>
</evidence>
<evidence type="ECO:0000256" key="3">
    <source>
        <dbReference type="SAM" id="MobiDB-lite"/>
    </source>
</evidence>
<proteinExistence type="inferred from homology"/>
<feature type="compositionally biased region" description="Low complexity" evidence="3">
    <location>
        <begin position="188"/>
        <end position="217"/>
    </location>
</feature>
<feature type="region of interest" description="Disordered" evidence="3">
    <location>
        <begin position="186"/>
        <end position="255"/>
    </location>
</feature>
<evidence type="ECO:0000313" key="7">
    <source>
        <dbReference type="Proteomes" id="UP001627154"/>
    </source>
</evidence>
<comment type="caution">
    <text evidence="6">The sequence shown here is derived from an EMBL/GenBank/DDBJ whole genome shotgun (WGS) entry which is preliminary data.</text>
</comment>
<dbReference type="AlphaFoldDB" id="A0ABD2X3R2"/>
<accession>A0ABD2X3R2</accession>
<evidence type="ECO:0000256" key="1">
    <source>
        <dbReference type="ARBA" id="ARBA00005562"/>
    </source>
</evidence>
<dbReference type="EMBL" id="JBJJXI010000054">
    <property type="protein sequence ID" value="KAL3399977.1"/>
    <property type="molecule type" value="Genomic_DNA"/>
</dbReference>
<keyword evidence="2" id="KW-0238">DNA-binding</keyword>
<dbReference type="SMART" id="SM00251">
    <property type="entry name" value="SAM_PNT"/>
    <property type="match status" value="1"/>
</dbReference>
<feature type="chain" id="PRO_5044824415" description="PNT domain-containing protein" evidence="4">
    <location>
        <begin position="21"/>
        <end position="255"/>
    </location>
</feature>
<feature type="compositionally biased region" description="Polar residues" evidence="3">
    <location>
        <begin position="227"/>
        <end position="239"/>
    </location>
</feature>
<sequence length="255" mass="29311">MARFVNYRALLSFLSTRARACGWVYERATYTSKGHSRISSQKLPMALAYIPAQVPPLTPGTNKKMTEALKASFASWEKEQIRLNITKDPRQWTESAVKHWLQWAIGEFSLEGVAMQPWQNMTGKQICNMGRESFLAHAPVFMGDILWEHLEILQKDVDNEKASLENMPSNLYESVCMPDLGDYLSYSQQQHQQQQQQQHQQQQQGVSNNHSQQQQQQHPRDTKPVIANNNARSSPQNLSAMPPTRSYHTDGKFFF</sequence>
<evidence type="ECO:0000313" key="6">
    <source>
        <dbReference type="EMBL" id="KAL3399977.1"/>
    </source>
</evidence>
<dbReference type="PROSITE" id="PS51433">
    <property type="entry name" value="PNT"/>
    <property type="match status" value="1"/>
</dbReference>